<sequence length="63" mass="6606">MTLDKTLLDILACPQDHAPLKYDPAAAAGAGELACTGCDRVYPISDGIPVLLVDEARHATAKK</sequence>
<organism evidence="2 3">
    <name type="scientific">Fodinicola feengrottensis</name>
    <dbReference type="NCBI Taxonomy" id="435914"/>
    <lineage>
        <taxon>Bacteria</taxon>
        <taxon>Bacillati</taxon>
        <taxon>Actinomycetota</taxon>
        <taxon>Actinomycetes</taxon>
        <taxon>Mycobacteriales</taxon>
        <taxon>Fodinicola</taxon>
    </lineage>
</organism>
<dbReference type="InterPro" id="IPR005651">
    <property type="entry name" value="Trm112-like"/>
</dbReference>
<proteinExistence type="inferred from homology"/>
<dbReference type="SUPFAM" id="SSF158997">
    <property type="entry name" value="Trm112p-like"/>
    <property type="match status" value="1"/>
</dbReference>
<dbReference type="RefSeq" id="WP_163573400.1">
    <property type="nucleotide sequence ID" value="NZ_BAAANY010000007.1"/>
</dbReference>
<name>A0ABP4SHB2_9ACTN</name>
<accession>A0ABP4SHB2</accession>
<dbReference type="HAMAP" id="MF_01187">
    <property type="entry name" value="UPF0434"/>
    <property type="match status" value="1"/>
</dbReference>
<dbReference type="Pfam" id="PF03966">
    <property type="entry name" value="Trm112p"/>
    <property type="match status" value="1"/>
</dbReference>
<comment type="caution">
    <text evidence="2">The sequence shown here is derived from an EMBL/GenBank/DDBJ whole genome shotgun (WGS) entry which is preliminary data.</text>
</comment>
<reference evidence="3" key="1">
    <citation type="journal article" date="2019" name="Int. J. Syst. Evol. Microbiol.">
        <title>The Global Catalogue of Microorganisms (GCM) 10K type strain sequencing project: providing services to taxonomists for standard genome sequencing and annotation.</title>
        <authorList>
            <consortium name="The Broad Institute Genomics Platform"/>
            <consortium name="The Broad Institute Genome Sequencing Center for Infectious Disease"/>
            <person name="Wu L."/>
            <person name="Ma J."/>
        </authorList>
    </citation>
    <scope>NUCLEOTIDE SEQUENCE [LARGE SCALE GENOMIC DNA]</scope>
    <source>
        <strain evidence="3">JCM 14718</strain>
    </source>
</reference>
<evidence type="ECO:0000313" key="3">
    <source>
        <dbReference type="Proteomes" id="UP001500618"/>
    </source>
</evidence>
<protein>
    <recommendedName>
        <fullName evidence="1">UPF0434 protein GCM10009765_19330</fullName>
    </recommendedName>
</protein>
<comment type="similarity">
    <text evidence="1">Belongs to the UPF0434 family.</text>
</comment>
<dbReference type="Gene3D" id="2.20.25.10">
    <property type="match status" value="1"/>
</dbReference>
<evidence type="ECO:0000313" key="2">
    <source>
        <dbReference type="EMBL" id="GAA1669978.1"/>
    </source>
</evidence>
<dbReference type="PANTHER" id="PTHR33505">
    <property type="entry name" value="ZGC:162634"/>
    <property type="match status" value="1"/>
</dbReference>
<dbReference type="PANTHER" id="PTHR33505:SF4">
    <property type="entry name" value="PROTEIN PREY, MITOCHONDRIAL"/>
    <property type="match status" value="1"/>
</dbReference>
<keyword evidence="3" id="KW-1185">Reference proteome</keyword>
<dbReference type="Proteomes" id="UP001500618">
    <property type="component" value="Unassembled WGS sequence"/>
</dbReference>
<dbReference type="EMBL" id="BAAANY010000007">
    <property type="protein sequence ID" value="GAA1669978.1"/>
    <property type="molecule type" value="Genomic_DNA"/>
</dbReference>
<gene>
    <name evidence="2" type="ORF">GCM10009765_19330</name>
</gene>
<evidence type="ECO:0000256" key="1">
    <source>
        <dbReference type="HAMAP-Rule" id="MF_01187"/>
    </source>
</evidence>